<dbReference type="InterPro" id="IPR027417">
    <property type="entry name" value="P-loop_NTPase"/>
</dbReference>
<dbReference type="SMART" id="SM00490">
    <property type="entry name" value="HELICc"/>
    <property type="match status" value="1"/>
</dbReference>
<dbReference type="CDD" id="cd17926">
    <property type="entry name" value="DEXHc_RE"/>
    <property type="match status" value="1"/>
</dbReference>
<dbReference type="Pfam" id="PF00271">
    <property type="entry name" value="Helicase_C"/>
    <property type="match status" value="1"/>
</dbReference>
<evidence type="ECO:0000256" key="3">
    <source>
        <dbReference type="ARBA" id="ARBA00022806"/>
    </source>
</evidence>
<dbReference type="PROSITE" id="PS51194">
    <property type="entry name" value="HELICASE_CTER"/>
    <property type="match status" value="1"/>
</dbReference>
<gene>
    <name evidence="7" type="ORF">AB1471_12415</name>
</gene>
<feature type="domain" description="Helicase C-terminal" evidence="6">
    <location>
        <begin position="279"/>
        <end position="423"/>
    </location>
</feature>
<comment type="caution">
    <text evidence="7">The sequence shown here is derived from an EMBL/GenBank/DDBJ whole genome shotgun (WGS) entry which is preliminary data.</text>
</comment>
<keyword evidence="1" id="KW-0547">Nucleotide-binding</keyword>
<dbReference type="EMBL" id="JBFMIA010000012">
    <property type="protein sequence ID" value="MEW9502592.1"/>
    <property type="molecule type" value="Genomic_DNA"/>
</dbReference>
<evidence type="ECO:0000259" key="6">
    <source>
        <dbReference type="PROSITE" id="PS51194"/>
    </source>
</evidence>
<name>A0ABV3Q5H4_9BACL</name>
<protein>
    <submittedName>
        <fullName evidence="7">DEAD/DEAH box helicase family protein</fullName>
    </submittedName>
</protein>
<sequence length="458" mass="52787">MAHKIPNFINVRDYQKDAISSWYNNNGKGLLEMATGTGKTITALSLSANLTKTVGKLAIIVVTPFTQLSLQWVEECRNFNLLPIKAFENKNKWSPKMEQYIDAYNENLLENICIVTTNATFSQKTFQSLLANLKNPALLIIDEAHYFGAKNLSKSLPEHINFRLALTATPERWMDEEGSERLLNYFGNKVVYKFGLDQAIKEGFLTRYYYYPHLVELTPDEAESYVELTLKIRKLSHQAKVDKEKKEIMNRLAIKRARIIYSAHNKMNVLRGIIEKNINIKKSLFYCGDGKVQSDVNIEVRQLDGVMSLLRNEFNIEAKRFTSSEPNKTRSKILTDFEKGEIDALVAIKCLDEGIDVPSTQTAYLISSTSNPKEFIQRRGRVLRKHKDKHHAIIHDFIVLPPNPYDFYEKEDEMFNIERAQLGKELQRFAEFSNLAINGPEADNVIWKVKQKYNLLDM</sequence>
<feature type="domain" description="Helicase ATP-binding" evidence="5">
    <location>
        <begin position="20"/>
        <end position="188"/>
    </location>
</feature>
<reference evidence="7 8" key="1">
    <citation type="journal article" date="1979" name="Int. J. Syst. Evol. Microbiol.">
        <title>Bacillus globisporus subsp. marinus subsp. nov.</title>
        <authorList>
            <person name="Liu H."/>
        </authorList>
    </citation>
    <scope>NUCLEOTIDE SEQUENCE [LARGE SCALE GENOMIC DNA]</scope>
    <source>
        <strain evidence="7 8">DSM 1297</strain>
    </source>
</reference>
<dbReference type="InterPro" id="IPR050615">
    <property type="entry name" value="ATP-dep_DNA_Helicase"/>
</dbReference>
<keyword evidence="8" id="KW-1185">Reference proteome</keyword>
<evidence type="ECO:0000256" key="4">
    <source>
        <dbReference type="ARBA" id="ARBA00022840"/>
    </source>
</evidence>
<dbReference type="Pfam" id="PF04851">
    <property type="entry name" value="ResIII"/>
    <property type="match status" value="1"/>
</dbReference>
<dbReference type="PANTHER" id="PTHR11274:SF0">
    <property type="entry name" value="GENERAL TRANSCRIPTION AND DNA REPAIR FACTOR IIH HELICASE SUBUNIT XPB"/>
    <property type="match status" value="1"/>
</dbReference>
<dbReference type="InterPro" id="IPR001650">
    <property type="entry name" value="Helicase_C-like"/>
</dbReference>
<organism evidence="7 8">
    <name type="scientific">Jeotgalibacillus marinus</name>
    <dbReference type="NCBI Taxonomy" id="86667"/>
    <lineage>
        <taxon>Bacteria</taxon>
        <taxon>Bacillati</taxon>
        <taxon>Bacillota</taxon>
        <taxon>Bacilli</taxon>
        <taxon>Bacillales</taxon>
        <taxon>Caryophanaceae</taxon>
        <taxon>Jeotgalibacillus</taxon>
    </lineage>
</organism>
<proteinExistence type="predicted"/>
<keyword evidence="4" id="KW-0067">ATP-binding</keyword>
<dbReference type="InterPro" id="IPR006935">
    <property type="entry name" value="Helicase/UvrB_N"/>
</dbReference>
<dbReference type="SMART" id="SM00487">
    <property type="entry name" value="DEXDc"/>
    <property type="match status" value="1"/>
</dbReference>
<keyword evidence="2" id="KW-0378">Hydrolase</keyword>
<dbReference type="SUPFAM" id="SSF52540">
    <property type="entry name" value="P-loop containing nucleoside triphosphate hydrolases"/>
    <property type="match status" value="1"/>
</dbReference>
<evidence type="ECO:0000256" key="2">
    <source>
        <dbReference type="ARBA" id="ARBA00022801"/>
    </source>
</evidence>
<dbReference type="Gene3D" id="3.40.50.300">
    <property type="entry name" value="P-loop containing nucleotide triphosphate hydrolases"/>
    <property type="match status" value="2"/>
</dbReference>
<evidence type="ECO:0000313" key="8">
    <source>
        <dbReference type="Proteomes" id="UP001556040"/>
    </source>
</evidence>
<dbReference type="GO" id="GO:0004386">
    <property type="term" value="F:helicase activity"/>
    <property type="evidence" value="ECO:0007669"/>
    <property type="project" value="UniProtKB-KW"/>
</dbReference>
<accession>A0ABV3Q5H4</accession>
<dbReference type="RefSeq" id="WP_367780084.1">
    <property type="nucleotide sequence ID" value="NZ_JBFMIA010000012.1"/>
</dbReference>
<dbReference type="PANTHER" id="PTHR11274">
    <property type="entry name" value="RAD25/XP-B DNA REPAIR HELICASE"/>
    <property type="match status" value="1"/>
</dbReference>
<evidence type="ECO:0000313" key="7">
    <source>
        <dbReference type="EMBL" id="MEW9502592.1"/>
    </source>
</evidence>
<dbReference type="InterPro" id="IPR014001">
    <property type="entry name" value="Helicase_ATP-bd"/>
</dbReference>
<evidence type="ECO:0000256" key="1">
    <source>
        <dbReference type="ARBA" id="ARBA00022741"/>
    </source>
</evidence>
<dbReference type="Proteomes" id="UP001556040">
    <property type="component" value="Unassembled WGS sequence"/>
</dbReference>
<evidence type="ECO:0000259" key="5">
    <source>
        <dbReference type="PROSITE" id="PS51192"/>
    </source>
</evidence>
<keyword evidence="3 7" id="KW-0347">Helicase</keyword>
<dbReference type="PROSITE" id="PS51192">
    <property type="entry name" value="HELICASE_ATP_BIND_1"/>
    <property type="match status" value="1"/>
</dbReference>